<evidence type="ECO:0000313" key="6">
    <source>
        <dbReference type="Proteomes" id="UP000237144"/>
    </source>
</evidence>
<dbReference type="Pfam" id="PF01595">
    <property type="entry name" value="CNNM"/>
    <property type="match status" value="1"/>
</dbReference>
<comment type="caution">
    <text evidence="5">The sequence shown here is derived from an EMBL/GenBank/DDBJ whole genome shotgun (WGS) entry which is preliminary data.</text>
</comment>
<evidence type="ECO:0000259" key="4">
    <source>
        <dbReference type="PROSITE" id="PS51846"/>
    </source>
</evidence>
<dbReference type="InterPro" id="IPR002550">
    <property type="entry name" value="CNNM"/>
</dbReference>
<keyword evidence="2 3" id="KW-1133">Transmembrane helix</keyword>
<dbReference type="GO" id="GO:0030026">
    <property type="term" value="P:intracellular manganese ion homeostasis"/>
    <property type="evidence" value="ECO:0007669"/>
    <property type="project" value="TreeGrafter"/>
</dbReference>
<dbReference type="EMBL" id="PJQD01000008">
    <property type="protein sequence ID" value="POY76155.1"/>
    <property type="molecule type" value="Genomic_DNA"/>
</dbReference>
<feature type="domain" description="CNNM transmembrane" evidence="4">
    <location>
        <begin position="88"/>
        <end position="272"/>
    </location>
</feature>
<dbReference type="PROSITE" id="PS51846">
    <property type="entry name" value="CNNM"/>
    <property type="match status" value="1"/>
</dbReference>
<dbReference type="OrthoDB" id="5353557at2759"/>
<keyword evidence="2 3" id="KW-0812">Transmembrane</keyword>
<feature type="transmembrane region" description="Helical" evidence="3">
    <location>
        <begin position="92"/>
        <end position="117"/>
    </location>
</feature>
<accession>A0A2S5BHC0</accession>
<feature type="transmembrane region" description="Helical" evidence="3">
    <location>
        <begin position="38"/>
        <end position="54"/>
    </location>
</feature>
<dbReference type="Proteomes" id="UP000237144">
    <property type="component" value="Unassembled WGS sequence"/>
</dbReference>
<evidence type="ECO:0000256" key="2">
    <source>
        <dbReference type="PROSITE-ProRule" id="PRU01193"/>
    </source>
</evidence>
<keyword evidence="6" id="KW-1185">Reference proteome</keyword>
<name>A0A2S5BHC0_9BASI</name>
<dbReference type="AlphaFoldDB" id="A0A2S5BHC0"/>
<evidence type="ECO:0000313" key="5">
    <source>
        <dbReference type="EMBL" id="POY76155.1"/>
    </source>
</evidence>
<reference evidence="5 6" key="1">
    <citation type="journal article" date="2018" name="Front. Microbiol.">
        <title>Prospects for Fungal Bioremediation of Acidic Radioactive Waste Sites: Characterization and Genome Sequence of Rhodotorula taiwanensis MD1149.</title>
        <authorList>
            <person name="Tkavc R."/>
            <person name="Matrosova V.Y."/>
            <person name="Grichenko O.E."/>
            <person name="Gostincar C."/>
            <person name="Volpe R.P."/>
            <person name="Klimenkova P."/>
            <person name="Gaidamakova E.K."/>
            <person name="Zhou C.E."/>
            <person name="Stewart B.J."/>
            <person name="Lyman M.G."/>
            <person name="Malfatti S.A."/>
            <person name="Rubinfeld B."/>
            <person name="Courtot M."/>
            <person name="Singh J."/>
            <person name="Dalgard C.L."/>
            <person name="Hamilton T."/>
            <person name="Frey K.G."/>
            <person name="Gunde-Cimerman N."/>
            <person name="Dugan L."/>
            <person name="Daly M.J."/>
        </authorList>
    </citation>
    <scope>NUCLEOTIDE SEQUENCE [LARGE SCALE GENOMIC DNA]</scope>
    <source>
        <strain evidence="5 6">MD1149</strain>
    </source>
</reference>
<dbReference type="PANTHER" id="PTHR12064:SF97">
    <property type="entry name" value="METAL TRANSPORTER CNNM-5"/>
    <property type="match status" value="1"/>
</dbReference>
<organism evidence="5 6">
    <name type="scientific">Rhodotorula taiwanensis</name>
    <dbReference type="NCBI Taxonomy" id="741276"/>
    <lineage>
        <taxon>Eukaryota</taxon>
        <taxon>Fungi</taxon>
        <taxon>Dikarya</taxon>
        <taxon>Basidiomycota</taxon>
        <taxon>Pucciniomycotina</taxon>
        <taxon>Microbotryomycetes</taxon>
        <taxon>Sporidiobolales</taxon>
        <taxon>Sporidiobolaceae</taxon>
        <taxon>Rhodotorula</taxon>
    </lineage>
</organism>
<dbReference type="GO" id="GO:0010960">
    <property type="term" value="P:magnesium ion homeostasis"/>
    <property type="evidence" value="ECO:0007669"/>
    <property type="project" value="InterPro"/>
</dbReference>
<sequence length="475" mass="50841">MIPPPMPLFLPLLSCSAHQCMHELPVSGQQGPRHRRTALYGCVVLIALLCLVLNDQRSGAKASSLIQSRTAAAIRPRAPSGKDGGHRSRKEIVVKAILSVVFVLLGGIFSGLSLGLMGLDSMNLQVLAASGPPADRQDAQRVLSLLSHGRHFVLVCLLLSNVIVNETLPVFLDSLTGGGGWIAVVISSASIVIFGEVVPQALCSQHGLRIGARCVGFVRLLMYLEAPVCWPAAKLLDLLLGSHTTHFYRREELRTLLDLHADHGSAARSQSNDVGLSAVESEMLGNVLHLEAVAIHECCSPVDKVYAVTDGMRLCDIKLPHLLATGQLFLPIRQSPSFAESERTVAGTLLGYVTTLELVTALSNPNELVRTIPRRPFIQVSSSTPANECIAYLKREDPTAVFALVDVSGAAGAHPVGFATFADLSRLITMSLPATIRERPASLGATARISLSRPPRPSSSLGLQNFVRGELLQLT</sequence>
<gene>
    <name evidence="5" type="ORF">BMF94_0878</name>
</gene>
<dbReference type="PANTHER" id="PTHR12064">
    <property type="entry name" value="METAL TRANSPORTER CNNM"/>
    <property type="match status" value="1"/>
</dbReference>
<proteinExistence type="predicted"/>
<keyword evidence="1" id="KW-0677">Repeat</keyword>
<dbReference type="InterPro" id="IPR045095">
    <property type="entry name" value="ACDP"/>
</dbReference>
<dbReference type="STRING" id="741276.A0A2S5BHC0"/>
<evidence type="ECO:0000256" key="3">
    <source>
        <dbReference type="SAM" id="Phobius"/>
    </source>
</evidence>
<evidence type="ECO:0000256" key="1">
    <source>
        <dbReference type="ARBA" id="ARBA00022737"/>
    </source>
</evidence>
<keyword evidence="2 3" id="KW-0472">Membrane</keyword>
<dbReference type="GO" id="GO:0005737">
    <property type="term" value="C:cytoplasm"/>
    <property type="evidence" value="ECO:0007669"/>
    <property type="project" value="TreeGrafter"/>
</dbReference>
<dbReference type="GO" id="GO:0016020">
    <property type="term" value="C:membrane"/>
    <property type="evidence" value="ECO:0007669"/>
    <property type="project" value="UniProtKB-UniRule"/>
</dbReference>
<protein>
    <recommendedName>
        <fullName evidence="4">CNNM transmembrane domain-containing protein</fullName>
    </recommendedName>
</protein>